<dbReference type="InterPro" id="IPR036890">
    <property type="entry name" value="HATPase_C_sf"/>
</dbReference>
<sequence length="1808" mass="199455">MPSAVNEAFADQSVSPSDEITALMRHRILRYLDSRSDPDIYQSLRNMSEFVSDDYGSRFLIELIQNAHDAHDSKRCDGEIAIVLDPDDGPHGCLYVANRGAGFIWDNVKSISNIALSSKPVNAGIGNKGIGFRSVLQICTWPEIFSAHGVADTGRFDGYCFRFATEDDLRELVGAHPSPALDARDMAREMAENMPCWHIPLPADLRPDVARFAAAGFATVVRLPLKSDDALSLVRTEIDHLLQLQTPLHLFLNRVGCISISRDGLGETRLERKVLQTWSILPRGWKADTPIEYRRVQLGSEAFLLADWNIDEELFRKTLESSLAKKEIPEAWRKWEGAACVSVAVPLGRSIDLGRLYCFLPLGPEGRAPFAGYINANFYTKMDRRTVNDAIGLNSFFLRMAAWVSCQAVGFLIEQNWAESPAAAVSLLCWDDAYLAQLRHGLGDDGKGILMRALLPVRGLGNTVAWAPAERTVGWTAAPDAWLSTQSLCEVAGVSVLLDALTVTQRNALDHLYQRLRGTGFAPTPAMIADWVEKIAIRAHADGVPALQWGAFYDEIAHALADHPQVLFGKRFLLSVNGDLIRSDPPTATPRGRRAADVYFAPVMAVDADADDSESKRALPLEEMPARLRSGFALLSRDVPWSIDGGQRPGRLFLVSGKLARDYDTRDVIRTLAAVTRSEVADSTRQQALEWSFRLLNSARSLSEKETKGAQFFLPCVGGWQLAESAMFGGGWSVDNGKRLETFLGHAEAHSKDLEQVRTRLLPAFEDWPIRNGAETAWIHFLTAAGVTDCLRPIGGEKLAPEQSGTPHALAWSISRSVSGMDETLCVSWRDQMLQAAAHLYSSRNYRSELAAWRLPGQHEATRFSAELRRDYAVQIARSIRALNSDHLEFRVMRAGVGAVSSEVRRWPTPLHAFLTRGAWLPIVRQGSALNFVAPGQAWFFQEDEERPPRFMDLMASQVALTLDATTLQWLCEHASLSVFNNDKYAGRAIAAMATAAAHGISDLREVRRFTDLFRRLWMRAQTLGQVPAPSTCVPVRHGGSITAVHKTGGAITSAYLDDQHDVLRTQLLEEVGEAVFDFVPGDAAGVWEWVLATAPGRFKQISTEALEVFLDGVKFDEAARWPLLTEVVGPWIIDFLLCVAEHKGGSFVKATQNSLGRLRRTAMSLGIAFAENIQIAHGERRLALPGLLRGALVLPTPQGSVLAVQASRSDMSLESLASIAGHLAAALSMREMAHGLEAALLRLARLQGDAPDEPPGDDTVASALGIEPGSIKRTRELASGDLRSLLHFALPLAACLSTPQVLDTLVHLVDDQDPPHDTLHAALETLATNIGMPLATFEHRMISVNDMRDLMVEFGLPIAKMNAAMEQLGGVYKPVSNEAQHRDEWSRYLRLHMTAIVEQLRQRIAGRFDRGESLEAYAKAREAVLSIAPDVAWFRRYDELPEPVMVGQIDQWIAEQLPSDPSQSPLDLSIAECRTTNSGRLRDFWERFGPVLSAWVRARTSGVSADLRQAWLDPMLTREVEAARARDHGWLDFRTLDDATIAKWLTMDGIWPSGQPVVADPLAWGLTPDAVLTSAQRAQREREEQQRRRSDVSFAGQAYSGHKEAYADIAAAVAGTIANAPALSKVTPTEAALNDMVPPSGGAPGSGSGGGGTRTPPENPMSEVQKKAVGLLGELWAREWIRRRHGLDAVDESMWVSGYRDTVLGVSGGLDTLGYDFIVATKSRTYYYEVKASTGDPRRFEIGPTEIITAQRYRSDREHRYRILYVSNVDDPERARISMLFNPFSMRGEAKFRMVGKGSVIYEFDPA</sequence>
<dbReference type="InterPro" id="IPR024975">
    <property type="entry name" value="NOV_C"/>
</dbReference>
<protein>
    <recommendedName>
        <fullName evidence="2">Protein NO VEIN C-terminal domain-containing protein</fullName>
    </recommendedName>
</protein>
<dbReference type="Proteomes" id="UP000198844">
    <property type="component" value="Unassembled WGS sequence"/>
</dbReference>
<accession>A0A1I7AA89</accession>
<evidence type="ECO:0000259" key="2">
    <source>
        <dbReference type="Pfam" id="PF13020"/>
    </source>
</evidence>
<name>A0A1I7AA89_9BURK</name>
<organism evidence="3 4">
    <name type="scientific">Paraburkholderia aspalathi</name>
    <dbReference type="NCBI Taxonomy" id="1324617"/>
    <lineage>
        <taxon>Bacteria</taxon>
        <taxon>Pseudomonadati</taxon>
        <taxon>Pseudomonadota</taxon>
        <taxon>Betaproteobacteria</taxon>
        <taxon>Burkholderiales</taxon>
        <taxon>Burkholderiaceae</taxon>
        <taxon>Paraburkholderia</taxon>
    </lineage>
</organism>
<dbReference type="InterPro" id="IPR052957">
    <property type="entry name" value="Auxin_embryo_med"/>
</dbReference>
<evidence type="ECO:0000313" key="3">
    <source>
        <dbReference type="EMBL" id="SFT71839.1"/>
    </source>
</evidence>
<dbReference type="PANTHER" id="PTHR32387:SF0">
    <property type="entry name" value="PROTEIN NO VEIN"/>
    <property type="match status" value="1"/>
</dbReference>
<dbReference type="OrthoDB" id="8708422at2"/>
<feature type="domain" description="Protein NO VEIN C-terminal" evidence="2">
    <location>
        <begin position="1712"/>
        <end position="1773"/>
    </location>
</feature>
<evidence type="ECO:0000313" key="4">
    <source>
        <dbReference type="Proteomes" id="UP000198844"/>
    </source>
</evidence>
<dbReference type="Pfam" id="PF13020">
    <property type="entry name" value="NOV_C"/>
    <property type="match status" value="1"/>
</dbReference>
<feature type="region of interest" description="Disordered" evidence="1">
    <location>
        <begin position="1633"/>
        <end position="1662"/>
    </location>
</feature>
<reference evidence="3 4" key="1">
    <citation type="submission" date="2016-10" db="EMBL/GenBank/DDBJ databases">
        <authorList>
            <person name="de Groot N.N."/>
        </authorList>
    </citation>
    <scope>NUCLEOTIDE SEQUENCE [LARGE SCALE GENOMIC DNA]</scope>
    <source>
        <strain evidence="3 4">LMG 27731</strain>
    </source>
</reference>
<dbReference type="EMBL" id="FPBH01000003">
    <property type="protein sequence ID" value="SFT71839.1"/>
    <property type="molecule type" value="Genomic_DNA"/>
</dbReference>
<dbReference type="NCBIfam" id="NF047352">
    <property type="entry name" value="P_loop_sacsin"/>
    <property type="match status" value="1"/>
</dbReference>
<dbReference type="SUPFAM" id="SSF55874">
    <property type="entry name" value="ATPase domain of HSP90 chaperone/DNA topoisomerase II/histidine kinase"/>
    <property type="match status" value="1"/>
</dbReference>
<feature type="compositionally biased region" description="Gly residues" evidence="1">
    <location>
        <begin position="1643"/>
        <end position="1654"/>
    </location>
</feature>
<evidence type="ECO:0000256" key="1">
    <source>
        <dbReference type="SAM" id="MobiDB-lite"/>
    </source>
</evidence>
<dbReference type="RefSeq" id="WP_093633434.1">
    <property type="nucleotide sequence ID" value="NZ_FPBH01000003.1"/>
</dbReference>
<dbReference type="Gene3D" id="3.30.565.10">
    <property type="entry name" value="Histidine kinase-like ATPase, C-terminal domain"/>
    <property type="match status" value="1"/>
</dbReference>
<gene>
    <name evidence="3" type="ORF">SAMN05192563_1003213</name>
</gene>
<dbReference type="PANTHER" id="PTHR32387">
    <property type="entry name" value="WU:FJ29H11"/>
    <property type="match status" value="1"/>
</dbReference>
<proteinExistence type="predicted"/>